<comment type="caution">
    <text evidence="2">The sequence shown here is derived from an EMBL/GenBank/DDBJ whole genome shotgun (WGS) entry which is preliminary data.</text>
</comment>
<feature type="region of interest" description="Disordered" evidence="1">
    <location>
        <begin position="120"/>
        <end position="275"/>
    </location>
</feature>
<reference evidence="2 3" key="1">
    <citation type="submission" date="2020-08" db="EMBL/GenBank/DDBJ databases">
        <title>Sequencing the genomes of 1000 actinobacteria strains.</title>
        <authorList>
            <person name="Klenk H.-P."/>
        </authorList>
    </citation>
    <scope>NUCLEOTIDE SEQUENCE [LARGE SCALE GENOMIC DNA]</scope>
    <source>
        <strain evidence="2 3">DSM 45486</strain>
    </source>
</reference>
<sequence>MDDAVVALIERMARENAGWGYRRIQGELLKLGHRVAASTVCRALKRLQVAASTVRRALKHLRIPPAPQRDTDTSWRQFLRTQTASMSACDFFHVDRAVTLKRIHLSFVTEIATRYVHILGTTTNPDGPQDNTTNPQPTDGSRRPGRRPPAPHPTPSRPVHHLIRRHPPRHRNQRREDPTTVPTSQRPRRTIRRHHPTRNHQPPAHHQQTPPENSAEPLHGPPQPPPTTPSTTTRTTTTGPPDHRTGLHIDTPPTDPRRPHQRVRAHGNLTAGQTM</sequence>
<evidence type="ECO:0000313" key="2">
    <source>
        <dbReference type="EMBL" id="MBB5801329.1"/>
    </source>
</evidence>
<evidence type="ECO:0000256" key="1">
    <source>
        <dbReference type="SAM" id="MobiDB-lite"/>
    </source>
</evidence>
<feature type="compositionally biased region" description="Pro residues" evidence="1">
    <location>
        <begin position="219"/>
        <end position="228"/>
    </location>
</feature>
<feature type="compositionally biased region" description="Low complexity" evidence="1">
    <location>
        <begin position="229"/>
        <end position="240"/>
    </location>
</feature>
<gene>
    <name evidence="2" type="ORF">F4560_001097</name>
</gene>
<dbReference type="AlphaFoldDB" id="A0A7W9LYY0"/>
<keyword evidence="3" id="KW-1185">Reference proteome</keyword>
<feature type="compositionally biased region" description="Low complexity" evidence="1">
    <location>
        <begin position="200"/>
        <end position="211"/>
    </location>
</feature>
<accession>A0A7W9LYY0</accession>
<feature type="compositionally biased region" description="Pro residues" evidence="1">
    <location>
        <begin position="147"/>
        <end position="156"/>
    </location>
</feature>
<dbReference type="EMBL" id="JACHMO010000001">
    <property type="protein sequence ID" value="MBB5801329.1"/>
    <property type="molecule type" value="Genomic_DNA"/>
</dbReference>
<feature type="compositionally biased region" description="Basic residues" evidence="1">
    <location>
        <begin position="158"/>
        <end position="173"/>
    </location>
</feature>
<organism evidence="2 3">
    <name type="scientific">Saccharothrix ecbatanensis</name>
    <dbReference type="NCBI Taxonomy" id="1105145"/>
    <lineage>
        <taxon>Bacteria</taxon>
        <taxon>Bacillati</taxon>
        <taxon>Actinomycetota</taxon>
        <taxon>Actinomycetes</taxon>
        <taxon>Pseudonocardiales</taxon>
        <taxon>Pseudonocardiaceae</taxon>
        <taxon>Saccharothrix</taxon>
    </lineage>
</organism>
<feature type="compositionally biased region" description="Polar residues" evidence="1">
    <location>
        <begin position="120"/>
        <end position="136"/>
    </location>
</feature>
<feature type="compositionally biased region" description="Basic residues" evidence="1">
    <location>
        <begin position="186"/>
        <end position="198"/>
    </location>
</feature>
<evidence type="ECO:0000313" key="3">
    <source>
        <dbReference type="Proteomes" id="UP000552097"/>
    </source>
</evidence>
<protein>
    <submittedName>
        <fullName evidence="2">Uncharacterized protein</fullName>
    </submittedName>
</protein>
<name>A0A7W9LYY0_9PSEU</name>
<dbReference type="Proteomes" id="UP000552097">
    <property type="component" value="Unassembled WGS sequence"/>
</dbReference>
<proteinExistence type="predicted"/>